<evidence type="ECO:0000313" key="2">
    <source>
        <dbReference type="EMBL" id="RLL62964.1"/>
    </source>
</evidence>
<dbReference type="PROSITE" id="PS51733">
    <property type="entry name" value="BPL_LPL_CATALYTIC"/>
    <property type="match status" value="1"/>
</dbReference>
<accession>A0A421BKA1</accession>
<name>A0A421BKA1_9RHOB</name>
<comment type="caution">
    <text evidence="2">The sequence shown here is derived from an EMBL/GenBank/DDBJ whole genome shotgun (WGS) entry which is preliminary data.</text>
</comment>
<dbReference type="PANTHER" id="PTHR43679">
    <property type="entry name" value="OCTANOYLTRANSFERASE LIPM-RELATED"/>
    <property type="match status" value="1"/>
</dbReference>
<dbReference type="Gene3D" id="3.30.930.10">
    <property type="entry name" value="Bira Bifunctional Protein, Domain 2"/>
    <property type="match status" value="1"/>
</dbReference>
<dbReference type="InterPro" id="IPR004143">
    <property type="entry name" value="BPL_LPL_catalytic"/>
</dbReference>
<dbReference type="EMBL" id="RCHI01000017">
    <property type="protein sequence ID" value="RLL62964.1"/>
    <property type="molecule type" value="Genomic_DNA"/>
</dbReference>
<organism evidence="2 3">
    <name type="scientific">Paenirhodobacter hankyongi</name>
    <dbReference type="NCBI Taxonomy" id="2294033"/>
    <lineage>
        <taxon>Bacteria</taxon>
        <taxon>Pseudomonadati</taxon>
        <taxon>Pseudomonadota</taxon>
        <taxon>Alphaproteobacteria</taxon>
        <taxon>Rhodobacterales</taxon>
        <taxon>Rhodobacter group</taxon>
        <taxon>Paenirhodobacter</taxon>
    </lineage>
</organism>
<sequence>MTDGVTGLAPQGVDSAAEGIAAEVAMLAQVAATGRPARLLWQARTPAIVLPAACLRRPGFAAAAGHAAAAGWPLLARPTGGGAVPQGPGVLNLALAFPAAPGLTLEAGYRRICAPLTAAFARFGLSATAGATEGSFCDGAWNLSLAGRKIVGTAQRWQRREGGWAVLAHALVLIDPPLAAVVPVIDRLHRDLEFGTRVLPDAHTSLRAERPDLGAPDFIHALGEEDMEGSPAPGEGRAA</sequence>
<dbReference type="Pfam" id="PF21948">
    <property type="entry name" value="LplA-B_cat"/>
    <property type="match status" value="1"/>
</dbReference>
<gene>
    <name evidence="2" type="ORF">DYS74_15140</name>
</gene>
<proteinExistence type="predicted"/>
<dbReference type="PANTHER" id="PTHR43679:SF2">
    <property type="entry name" value="OCTANOYL-[GCVH]:PROTEIN N-OCTANOYLTRANSFERASE"/>
    <property type="match status" value="1"/>
</dbReference>
<protein>
    <recommendedName>
        <fullName evidence="1">BPL/LPL catalytic domain-containing protein</fullName>
    </recommendedName>
</protein>
<dbReference type="SUPFAM" id="SSF55681">
    <property type="entry name" value="Class II aaRS and biotin synthetases"/>
    <property type="match status" value="1"/>
</dbReference>
<dbReference type="AlphaFoldDB" id="A0A421BKA1"/>
<feature type="domain" description="BPL/LPL catalytic" evidence="1">
    <location>
        <begin position="32"/>
        <end position="218"/>
    </location>
</feature>
<dbReference type="Proteomes" id="UP000279673">
    <property type="component" value="Unassembled WGS sequence"/>
</dbReference>
<evidence type="ECO:0000259" key="1">
    <source>
        <dbReference type="PROSITE" id="PS51733"/>
    </source>
</evidence>
<dbReference type="InterPro" id="IPR050664">
    <property type="entry name" value="Octanoyltrans_LipM/LipL"/>
</dbReference>
<dbReference type="InterPro" id="IPR045864">
    <property type="entry name" value="aa-tRNA-synth_II/BPL/LPL"/>
</dbReference>
<reference evidence="2 3" key="1">
    <citation type="submission" date="2018-10" db="EMBL/GenBank/DDBJ databases">
        <title>Rhodobacter sp . BO-81.</title>
        <authorList>
            <person name="Im W.T."/>
        </authorList>
    </citation>
    <scope>NUCLEOTIDE SEQUENCE [LARGE SCALE GENOMIC DNA]</scope>
    <source>
        <strain evidence="2 3">BO-81</strain>
    </source>
</reference>
<keyword evidence="3" id="KW-1185">Reference proteome</keyword>
<dbReference type="RefSeq" id="WP_121534531.1">
    <property type="nucleotide sequence ID" value="NZ_RCHI01000017.1"/>
</dbReference>
<evidence type="ECO:0000313" key="3">
    <source>
        <dbReference type="Proteomes" id="UP000279673"/>
    </source>
</evidence>